<dbReference type="PANTHER" id="PTHR47447:SF17">
    <property type="entry name" value="OS12G0638900 PROTEIN"/>
    <property type="match status" value="1"/>
</dbReference>
<comment type="caution">
    <text evidence="4">The sequence shown here is derived from an EMBL/GenBank/DDBJ whole genome shotgun (WGS) entry which is preliminary data.</text>
</comment>
<keyword evidence="5" id="KW-1185">Reference proteome</keyword>
<dbReference type="PROSITE" id="PS51375">
    <property type="entry name" value="PPR"/>
    <property type="match status" value="2"/>
</dbReference>
<sequence>MKGGKQYGSFGAVTLERKVNLSKTQKKIMPKVDYVTELDGNCSSGHVVDPLGTDSAKNALLRVKLPDGNWSLVFLRKGLEACKLQWRRRSPSRSAALSPESDLAALLNALHGARELHHPRFLPIAILVLARVGCLADASALLDSAPGHNDSAYTALVSGLAGSGAQSRCPTAWTLYKEAAQVFDEMTARFQPDKVTFNSLLDVHGKAQRHDDAIEVIVETVHVVCPPSVLTYNSLISSYVKDRMLEETIELKQEMKLKQIKPDVVTYTTQISALDRGG</sequence>
<evidence type="ECO:0000256" key="2">
    <source>
        <dbReference type="ARBA" id="ARBA00022737"/>
    </source>
</evidence>
<comment type="similarity">
    <text evidence="1">Belongs to the PPR family. P subfamily.</text>
</comment>
<dbReference type="PANTHER" id="PTHR47447">
    <property type="entry name" value="OS03G0856100 PROTEIN"/>
    <property type="match status" value="1"/>
</dbReference>
<evidence type="ECO:0000313" key="4">
    <source>
        <dbReference type="EMBL" id="KAG8099483.1"/>
    </source>
</evidence>
<dbReference type="Pfam" id="PF01535">
    <property type="entry name" value="PPR"/>
    <property type="match status" value="1"/>
</dbReference>
<dbReference type="OrthoDB" id="185373at2759"/>
<reference evidence="4" key="2">
    <citation type="submission" date="2021-02" db="EMBL/GenBank/DDBJ databases">
        <authorList>
            <person name="Kimball J.A."/>
            <person name="Haas M.W."/>
            <person name="Macchietto M."/>
            <person name="Kono T."/>
            <person name="Duquette J."/>
            <person name="Shao M."/>
        </authorList>
    </citation>
    <scope>NUCLEOTIDE SEQUENCE</scope>
    <source>
        <tissue evidence="4">Fresh leaf tissue</tissue>
    </source>
</reference>
<evidence type="ECO:0008006" key="6">
    <source>
        <dbReference type="Google" id="ProtNLM"/>
    </source>
</evidence>
<dbReference type="Proteomes" id="UP000729402">
    <property type="component" value="Unassembled WGS sequence"/>
</dbReference>
<dbReference type="NCBIfam" id="TIGR00756">
    <property type="entry name" value="PPR"/>
    <property type="match status" value="2"/>
</dbReference>
<feature type="repeat" description="PPR" evidence="3">
    <location>
        <begin position="228"/>
        <end position="262"/>
    </location>
</feature>
<evidence type="ECO:0000256" key="3">
    <source>
        <dbReference type="PROSITE-ProRule" id="PRU00708"/>
    </source>
</evidence>
<dbReference type="InterPro" id="IPR002885">
    <property type="entry name" value="PPR_rpt"/>
</dbReference>
<dbReference type="Pfam" id="PF13041">
    <property type="entry name" value="PPR_2"/>
    <property type="match status" value="1"/>
</dbReference>
<dbReference type="EMBL" id="JAAALK010000079">
    <property type="protein sequence ID" value="KAG8099483.1"/>
    <property type="molecule type" value="Genomic_DNA"/>
</dbReference>
<evidence type="ECO:0000256" key="1">
    <source>
        <dbReference type="ARBA" id="ARBA00007626"/>
    </source>
</evidence>
<organism evidence="4 5">
    <name type="scientific">Zizania palustris</name>
    <name type="common">Northern wild rice</name>
    <dbReference type="NCBI Taxonomy" id="103762"/>
    <lineage>
        <taxon>Eukaryota</taxon>
        <taxon>Viridiplantae</taxon>
        <taxon>Streptophyta</taxon>
        <taxon>Embryophyta</taxon>
        <taxon>Tracheophyta</taxon>
        <taxon>Spermatophyta</taxon>
        <taxon>Magnoliopsida</taxon>
        <taxon>Liliopsida</taxon>
        <taxon>Poales</taxon>
        <taxon>Poaceae</taxon>
        <taxon>BOP clade</taxon>
        <taxon>Oryzoideae</taxon>
        <taxon>Oryzeae</taxon>
        <taxon>Zizaniinae</taxon>
        <taxon>Zizania</taxon>
    </lineage>
</organism>
<evidence type="ECO:0000313" key="5">
    <source>
        <dbReference type="Proteomes" id="UP000729402"/>
    </source>
</evidence>
<protein>
    <recommendedName>
        <fullName evidence="6">Pentatricopeptide repeat-containing protein</fullName>
    </recommendedName>
</protein>
<gene>
    <name evidence="4" type="ORF">GUJ93_ZPchr0013g36614</name>
</gene>
<proteinExistence type="inferred from homology"/>
<feature type="repeat" description="PPR" evidence="3">
    <location>
        <begin position="193"/>
        <end position="227"/>
    </location>
</feature>
<keyword evidence="2" id="KW-0677">Repeat</keyword>
<accession>A0A8J5X3X9</accession>
<dbReference type="AlphaFoldDB" id="A0A8J5X3X9"/>
<name>A0A8J5X3X9_ZIZPA</name>
<reference evidence="4" key="1">
    <citation type="journal article" date="2021" name="bioRxiv">
        <title>Whole Genome Assembly and Annotation of Northern Wild Rice, Zizania palustris L., Supports a Whole Genome Duplication in the Zizania Genus.</title>
        <authorList>
            <person name="Haas M."/>
            <person name="Kono T."/>
            <person name="Macchietto M."/>
            <person name="Millas R."/>
            <person name="McGilp L."/>
            <person name="Shao M."/>
            <person name="Duquette J."/>
            <person name="Hirsch C.N."/>
            <person name="Kimball J."/>
        </authorList>
    </citation>
    <scope>NUCLEOTIDE SEQUENCE</scope>
    <source>
        <tissue evidence="4">Fresh leaf tissue</tissue>
    </source>
</reference>